<sequence>MSTFEFISENQRFTAPSSTSANAPSAAYGKKIRWAAHDSQQQKNPHLSARTTAAVIPTSHLKVTHGQRNAIDAMYQSDTAASFPEPPIVDHDFLLDSDGQLQAAALMAHYGLDDDSREHVGNRWSQQWSYTSQNTEKTANLRRRNTKYDRNPKSGTQERHTAAPFTACLSHAEVTFRAGKVVRIRGHFHHNQGCKDACYARKPPIPVHPSVYAVALAQLRDGGTFADIRAKNRELFKAKAYKDFPHDLHSSHFRWLLEANDSRSLYRQYNRLKGIRVTDVPEVSIDEWLDPKSEKFIPTLAHAVFHYSARAAKEERFEVAVANEEMSRAAWTYGHESQIILDGTFGICSSRLLLFIIMVIDEKRRGVPVAFLFFSAPSGNKLSSSGYDTSILAKLLQKWSDSLKQCAHLYGRAGAIFSPVSAITDTDLKERGALVTVFPDIWLLICRFHLQQSWRNHRNRLLKGKTAVLIDLKHRMVCLEKALTATQTISEARSLLQAERQIVADLSPSHPRETSKAMKHVDYLDLYWTTDNLWKSWSDYGRAMVASILGCSIDGVIPTTNHLESFNGVLKRVHLRRVQNGGRKLRVDVLLHALVMYILPSIFEERRLYNEQATRVASFIKLLPGGAALLQERDHALPAAACPKIAYLVPDADRDKRAQELVTHRQISAPTFMPNATIRMGFNGVVSCTCQDFVGRGGACKHIRGAFFILAELRQQNINIPDIPIPRSIEDARALQASTVLTIRIPPQSQLPTVRAAEKIADILREDDTCHLEPEGATEPMAEEQDIEDVDDNASIATNASSDTESDDEDTPAQPSAARTRNIAALGEQAVARAIIELREMRPRCADLAEFLKHRRVGLDAQELEEFGKSSAELTNLVTELHRVIALPGTPCLPETASTTSDPLPPSPGLSNPLPTATLSGLKRKLVPLSPERSQKRHQSYGVL</sequence>
<gene>
    <name evidence="4" type="ORF">GGX14DRAFT_632524</name>
</gene>
<keyword evidence="5" id="KW-1185">Reference proteome</keyword>
<dbReference type="EMBL" id="JARJCW010000031">
    <property type="protein sequence ID" value="KAJ7209260.1"/>
    <property type="molecule type" value="Genomic_DNA"/>
</dbReference>
<proteinExistence type="predicted"/>
<dbReference type="GO" id="GO:0008270">
    <property type="term" value="F:zinc ion binding"/>
    <property type="evidence" value="ECO:0007669"/>
    <property type="project" value="UniProtKB-KW"/>
</dbReference>
<evidence type="ECO:0000313" key="5">
    <source>
        <dbReference type="Proteomes" id="UP001219525"/>
    </source>
</evidence>
<feature type="domain" description="SWIM-type" evidence="3">
    <location>
        <begin position="676"/>
        <end position="711"/>
    </location>
</feature>
<feature type="compositionally biased region" description="Basic and acidic residues" evidence="2">
    <location>
        <begin position="146"/>
        <end position="160"/>
    </location>
</feature>
<accession>A0AAD6VCS7</accession>
<dbReference type="Pfam" id="PF04434">
    <property type="entry name" value="SWIM"/>
    <property type="match status" value="1"/>
</dbReference>
<name>A0AAD6VCS7_9AGAR</name>
<evidence type="ECO:0000259" key="3">
    <source>
        <dbReference type="PROSITE" id="PS50966"/>
    </source>
</evidence>
<reference evidence="4" key="1">
    <citation type="submission" date="2023-03" db="EMBL/GenBank/DDBJ databases">
        <title>Massive genome expansion in bonnet fungi (Mycena s.s.) driven by repeated elements and novel gene families across ecological guilds.</title>
        <authorList>
            <consortium name="Lawrence Berkeley National Laboratory"/>
            <person name="Harder C.B."/>
            <person name="Miyauchi S."/>
            <person name="Viragh M."/>
            <person name="Kuo A."/>
            <person name="Thoen E."/>
            <person name="Andreopoulos B."/>
            <person name="Lu D."/>
            <person name="Skrede I."/>
            <person name="Drula E."/>
            <person name="Henrissat B."/>
            <person name="Morin E."/>
            <person name="Kohler A."/>
            <person name="Barry K."/>
            <person name="LaButti K."/>
            <person name="Morin E."/>
            <person name="Salamov A."/>
            <person name="Lipzen A."/>
            <person name="Mereny Z."/>
            <person name="Hegedus B."/>
            <person name="Baldrian P."/>
            <person name="Stursova M."/>
            <person name="Weitz H."/>
            <person name="Taylor A."/>
            <person name="Grigoriev I.V."/>
            <person name="Nagy L.G."/>
            <person name="Martin F."/>
            <person name="Kauserud H."/>
        </authorList>
    </citation>
    <scope>NUCLEOTIDE SEQUENCE</scope>
    <source>
        <strain evidence="4">9144</strain>
    </source>
</reference>
<feature type="region of interest" description="Disordered" evidence="2">
    <location>
        <begin position="892"/>
        <end position="917"/>
    </location>
</feature>
<dbReference type="Proteomes" id="UP001219525">
    <property type="component" value="Unassembled WGS sequence"/>
</dbReference>
<feature type="region of interest" description="Disordered" evidence="2">
    <location>
        <begin position="128"/>
        <end position="160"/>
    </location>
</feature>
<feature type="region of interest" description="Disordered" evidence="2">
    <location>
        <begin position="925"/>
        <end position="944"/>
    </location>
</feature>
<organism evidence="4 5">
    <name type="scientific">Mycena pura</name>
    <dbReference type="NCBI Taxonomy" id="153505"/>
    <lineage>
        <taxon>Eukaryota</taxon>
        <taxon>Fungi</taxon>
        <taxon>Dikarya</taxon>
        <taxon>Basidiomycota</taxon>
        <taxon>Agaricomycotina</taxon>
        <taxon>Agaricomycetes</taxon>
        <taxon>Agaricomycetidae</taxon>
        <taxon>Agaricales</taxon>
        <taxon>Marasmiineae</taxon>
        <taxon>Mycenaceae</taxon>
        <taxon>Mycena</taxon>
    </lineage>
</organism>
<feature type="compositionally biased region" description="Basic residues" evidence="2">
    <location>
        <begin position="935"/>
        <end position="944"/>
    </location>
</feature>
<dbReference type="AlphaFoldDB" id="A0AAD6VCS7"/>
<keyword evidence="1" id="KW-0863">Zinc-finger</keyword>
<evidence type="ECO:0000313" key="4">
    <source>
        <dbReference type="EMBL" id="KAJ7209260.1"/>
    </source>
</evidence>
<dbReference type="InterPro" id="IPR007527">
    <property type="entry name" value="Znf_SWIM"/>
</dbReference>
<evidence type="ECO:0000256" key="1">
    <source>
        <dbReference type="PROSITE-ProRule" id="PRU00325"/>
    </source>
</evidence>
<evidence type="ECO:0000256" key="2">
    <source>
        <dbReference type="SAM" id="MobiDB-lite"/>
    </source>
</evidence>
<dbReference type="PROSITE" id="PS50966">
    <property type="entry name" value="ZF_SWIM"/>
    <property type="match status" value="1"/>
</dbReference>
<feature type="region of interest" description="Disordered" evidence="2">
    <location>
        <begin position="798"/>
        <end position="822"/>
    </location>
</feature>
<protein>
    <recommendedName>
        <fullName evidence="3">SWIM-type domain-containing protein</fullName>
    </recommendedName>
</protein>
<keyword evidence="1" id="KW-0862">Zinc</keyword>
<keyword evidence="1" id="KW-0479">Metal-binding</keyword>
<feature type="compositionally biased region" description="Polar residues" evidence="2">
    <location>
        <begin position="128"/>
        <end position="138"/>
    </location>
</feature>
<comment type="caution">
    <text evidence="4">The sequence shown here is derived from an EMBL/GenBank/DDBJ whole genome shotgun (WGS) entry which is preliminary data.</text>
</comment>